<feature type="compositionally biased region" description="Polar residues" evidence="1">
    <location>
        <begin position="3290"/>
        <end position="3302"/>
    </location>
</feature>
<dbReference type="SUPFAM" id="SSF51126">
    <property type="entry name" value="Pectin lyase-like"/>
    <property type="match status" value="1"/>
</dbReference>
<reference evidence="3 4" key="1">
    <citation type="submission" date="2019-03" db="EMBL/GenBank/DDBJ databases">
        <title>Genomic Encyclopedia of Type Strains, Phase IV (KMG-IV): sequencing the most valuable type-strain genomes for metagenomic binning, comparative biology and taxonomic classification.</title>
        <authorList>
            <person name="Goeker M."/>
        </authorList>
    </citation>
    <scope>NUCLEOTIDE SEQUENCE [LARGE SCALE GENOMIC DNA]</scope>
    <source>
        <strain evidence="3 4">DSM 11901</strain>
    </source>
</reference>
<proteinExistence type="predicted"/>
<dbReference type="NCBIfam" id="NF012206">
    <property type="entry name" value="LktA_tand_53"/>
    <property type="match status" value="12"/>
</dbReference>
<comment type="caution">
    <text evidence="3">The sequence shown here is derived from an EMBL/GenBank/DDBJ whole genome shotgun (WGS) entry which is preliminary data.</text>
</comment>
<feature type="region of interest" description="Disordered" evidence="1">
    <location>
        <begin position="1257"/>
        <end position="1277"/>
    </location>
</feature>
<sequence length="4689" mass="468626">MSHGAITLVRRQYLAILRRCASLNASGWMALGGFSAGLGLLTGGVAQAAGPGIVTDGRTQTAVTPVGGSPAVIDVTTQTVKGVNGFNSFSQFSVYGGQTVNLHVPQGAANLLNLVNGPQSQIDGVLNAYKDGRIGGNVFFFNPQGIVVGAGGQINVGSLMLATPTQAYMDRLMDGQGRIGDAALAEALAGRVPLSASGLISVKGQVRAVDGALLAAGRVEVAAGGQVQAGGAVRVAFGQLVNVDGIQEGGVSFLEGDTVRIVASGDVDVAGRVSADGAGTGETAQGGSVHVWADGSARLLQGGVVSARGADTEGDGGHIEFSAVQTVSLGGGRFDVGAKAGRAGSVLIDPNDIEVLASSIFTDGGSYTLVANNSITVKEDVVLSTRKVANPNDATTDHETAASTGDSGDLSLLASHIDIQRGAKLLAQATGPYKAGKLTLKASQVNAIGATRTADASIRIDRATLRGGDIFISAEADTSAIATLLSQSPQTTLAEAQTFVNNELDNLSDGPGGEFLAITTKATARTEVLGSRIIGSGDVTIQSQAAARAGFDKNALAETLIGDAPAAGGQPAVGTVIQGKSVKVDAVASTSFKLDVLGTAAKLLDQSWLPSDSALLKTLNDQIFDFSSVPLVSLSTSQATTRIDGATQVTSTGDLTVHSEATSVSQPTFSGLLVLSAAWGESTAAATTQVQGTSQLTAGGAAKVQASTDVTVDVSATITTTNKPIDAVFVRADNSATTTAETGAGTRIRGNSIEVSAANKTDIAVSGTAANQGGSGLGIAVAVNTSKNDVTAKLGGDAASTGGATRVDASIAITQNTTAADASTLGDPSSISAQITNFTAGIQRNVVSGVLGATGKLSGATGDKIANFMFPGIKEGKFNLSGAVTYSDSGNTAKASIADGAKVQSAAGLDVTASIQDRPSASVGAKTSSTGTAIGGAVALANFSNDAQAWIGKGATVDAKGALKVDARTLVPYPWQINWNSPDAILNHLQSNVLDLVFTTFGINSASGKSGVGAAAAVTVFNLDNNAQAFIDEGAQVNTTAHAPGAQSLPEQTVTVHAQNEVNTVHAVGIAGKKVLGTTGGKAAIGGSADVVDIDSTASATIRGGADVRAAQSVTVKAEQTAQIVTVAEAGGSSDAVGIEGAVTVDILQQSTLAGIDDDAKVRSGGPVTVQADASLRDIAVAGGVVATKGSVGIGFAVTVNQVDTDTTARIGNVDLAGRDAAGANGFVNSAGALNVKADAVTEVGAYSVAGALATNSKSQTEAPSAGDSSTQSGSSGAGTGKFGIAVSGDAAYNDVTANTTAAISDGAQVNQATDVTVRAHNDLAINALAGAVTISTQSNGNGLAGSVAYNTLDGSTAAYVDGARIASSGAMAVEALSEGEIKSLSASVQASRGKLGVAGSVSINELAHWTQAYIQGSDLSGLSRLSLSARDSAAIRSVAGALAFGGKAGIGLSFGWNHIDNQIAAFVRNSDVNTAGAVLVDAQSTGGIDTIAASLGASTGQMAGAAAVAINQIGTQTSAQVEGRKTAAGIDAASLSVSASDTSDINAIVGALGLSTGKAAFGVSFAWNKITSGVQASLRSATVDTTGAVGVSATHDADIETYAMGGGAAAKVGVSGSLALNDIGTTLGARSQGSAVTSQGGGVVIAASERARIFAATGALSGGGTAAVGASGSYNHITGTVLAEVQGGSLTARHGSVRVDAARDGAVEVWAAAGSGGGTAGFAGSIAINDVGGETRASVNGAAQVRADHNVAVTAQADDRIFSQAGTVALGGTVGGGGAIAINDLHNQTTAEVTGSGTQVNALAQGGTQSVDNGQLSATSGLRDKLNNHQLKDDVRGTAVVASSTSQVETMLANVAGGGEVGVAATVSVNLLGGSTTAQVTTQAAVQSTPGDATGASANQDARVGAYHHDAVIAGAGGLAVGGTAGVGGAADTTVLSHATKAQVNNASVSAQRDVAVAARHTIGTQQVVVGASGGGVASLNLSGTVLLAQMQTQALAEGATLKAGRNAAINAGSELKAEHLVGGLSAAGAAGVGASVVVTVAEQQTRAATSGNTVIDANGTTTVAADAVQDVTVNAATGTAAGAVGIAGTVAVTVLKGQTDAAVGGSTRINQNTATGLSSQDVVVQASERIGVDNKLGALAVGVGGGGVGATADVTLLKSGTSATVGAGAQLRAGGDIRVDAGTERDVASLTVAAAGGATFGISGAVSYIGVGGRADSGAQSELSGSIADAGSLASGNLTGGQASSDAGGTSASTQRVNTARSSVALTNDFNTVPVGTSAVASVGTGATLNAGRDVAVLAHTQTDVKATAAGVAVSGGVSLGGGVAIARIDDDTRASVAGSITAARRVLVQATDGQARTSALTTYAGGGGLVGLGASVSLLDKTSRTLAEVAPDAHLTALGSVAGDAANPSGDVTILAGNTHSLKAEALGAAVGLGGIGAAVAHANEAASATAQVGDRAVITAKSLDVHGRSSTTTSAQATAAAGGIVSGAGADAQATDKASASATLGQNVQVTTTGGLTQVRADIDPVTRSQALGVAVSAGVSIGVSLAKSEATGAALASTGTGVNVQAGSFNLSATTLPRSGANTATADATGAAGGLLLGAGATAADALVRTRTQAALGDGSTVKTTDDLRITAHSTTSTDTDASGVYAAGLLAGGSNRATSRTTTTTTAGAGDNVTLEANKALVVQATGSDSLRANTTAGAGGLGTLVASKAETYANATTTANLGTLDGVGGTTGTARAASLTLGADQSTQFNATADSTSASVVGYSGARAHNEVNTDTRVNVGKGFAIDAKALQVQAANHIVKAALASGYNVDSASGGLLNGAAARSESLIRNHAIVTLGDNARLSVNVVGTAWGSFDVSAFNEVHAHDSVRLDSGGAIAVARSESEIRNDVNEGKVSVGANATLTSDGEINLSSRTVSEVFTEARAKTYGVAGAAQGKTLSDIGADNQVNVAGGALIEAERDVHLMAGTDRSAANVLNADADTRLWNRTAVPIETDPDAHAQVVQTNTIDVAAGAQVRSVRSVYLNAEEGRHTTRGFGEGTDAYREILSAIGSFFGADTSALKIQGGSTWDNARSALTPPSGVKVDGKVEAGIWHLQYLTFGADGSVSKSQNVSYTLRDNVNLTTELSAEINALRAKATAVRNSANNYIGDANATDVANALDNDARILEAQLAALGANTQVGFLDVGPVLATTGNVNITGRNLTGAASGQLIAPGDVRIDIVNQSTRFMTTSTLTIPTDDGGQVLFNGASVNSAAQVNAKNARGSGAALQVQSAATSPRPVISVRNTNSTDTATGSPAQLWLRGDISNLDGLAEAKSHGTIRSSGNIDAETVNIATGGDFIKTYTPGFTHQGGNPISQLGSLPDDREDAAMALNGSDATDSGSGDYTTSTLARTCSNGVCSSTIAGNNVYISGEKLNINGLIQAGVADRRIVIDNTLVAAQNAAIAQARAKYQATHAEADRYVDLNNPEPGSEGIQVRYDVANERLELANVRIGGGHMELYGNIFSTGNGELRVLDGYGRIDVQNTTTYDLAINRLDAGQGVEGLIRITDTAKRVLANGQVDDSGFGKTGKALVTEITRLGNVVQTHDSRTVDANGRPTYLVSESNGRTSGYDPVANRRFNWINGRTQSWTEQRIYTKKVLFGVDSFFPDYDNPDNVIPGTPVYTARLTGDWLSVGGGNAAYKMDYTQVTGAKVQAGDTYKISESCVGFCDVAIYKQLTQGTDFKWTVQEYFQHSLNASNNIKVSFTGHDTAKVDVASTQGKVLLNGMVRGLTGDTTITAPKGIASLSDQAVIVAQNLRLSAQSGAIGSATAPVRINLTDADATRGLVNGSLTALARDGVAIEETDGDLRVAAAQATAGALKLTADRHLLTTDPNVVLQGTDVRLVSRTGTLGTAASPLRIDTSVNGVTGVLSAEAAGDIQVTEVSGDLRVQQVRSRAGDVVLNVPTGSLIDANDVDVEDTKSTTELLALWDDMRLRGQGASDSADQTVRNEERRVTNEYQRYWQLRNVRDLGNGQSTADAFNPNFRYTLSTAQATALKQANGWTDADVARFEQTQTDAYFAANARFGSQPYNANFAHTVSDAERTALRDGSSWTDAQLGNALGAGLFRPVADTETRIEDANVVGRNLRFTVAGTIGEDVDPAFPNGVIVPRNLNGVTLTKEQKLALLTAEKQDITLTPTEVRIAVKKDFDVEASGALTAQANGTVLIGSESDLSIAQVRTPGEVRIKSGAGLSNGAPDGTAAITAQRLVLEAGQGSIGSAAKPLWVDIADGGTLTARARQSLFIGELSGDMRINTVYAQQGATLSAPGAILDAGFDRLLDVQARLIDLSAGTTIGAPGGVAGALEVSTGTNGTLNATAPGGVFLAGMGGSSRLGNVTTLGDFGFDALSGDLTVAGRVQAGRVRLASDNDLIFDSLGRIEARESAELSAGVAGQGDVVAAPGSTPQVTAPVVRVSAANGIGDDAAAMRIASPDVTLQAQDIRAQVSAGDQPLTLSVSGAPAVAGQPARSVVLDLDAQQGSTFSLLNAEQTTTTTNGPLTVQQGLLLDVARFFTPWYSIRIDAADRRGQTGFDVRGFTLDGRYDLIVTPQAALIGAYVLTGNPEKVIFSNPSGVTTGQTQTGSDLNAQSDQTGARGLALARGVQSNLAPAAGLLQIGADLFDCQGHERECAALGLPLPAPAAGQ</sequence>
<dbReference type="InterPro" id="IPR047881">
    <property type="entry name" value="LktA_repeat"/>
</dbReference>
<dbReference type="Gene3D" id="2.160.20.10">
    <property type="entry name" value="Single-stranded right-handed beta-helix, Pectin lyase-like"/>
    <property type="match status" value="1"/>
</dbReference>
<dbReference type="RefSeq" id="WP_133610245.1">
    <property type="nucleotide sequence ID" value="NZ_SNXW01000008.1"/>
</dbReference>
<dbReference type="NCBIfam" id="NF012204">
    <property type="entry name" value="adhes_FxxPxG"/>
    <property type="match status" value="1"/>
</dbReference>
<gene>
    <name evidence="3" type="ORF">EV672_10891</name>
</gene>
<accession>A0A4R6R6X0</accession>
<dbReference type="EMBL" id="SNXW01000008">
    <property type="protein sequence ID" value="TDP81306.1"/>
    <property type="molecule type" value="Genomic_DNA"/>
</dbReference>
<dbReference type="InterPro" id="IPR008638">
    <property type="entry name" value="FhaB/CdiA-like_TPS"/>
</dbReference>
<dbReference type="NCBIfam" id="TIGR01901">
    <property type="entry name" value="adhes_NPXG"/>
    <property type="match status" value="1"/>
</dbReference>
<keyword evidence="4" id="KW-1185">Reference proteome</keyword>
<name>A0A4R6R6X0_9BURK</name>
<protein>
    <submittedName>
        <fullName evidence="3">Filamentous hemagglutinin family protein</fullName>
    </submittedName>
</protein>
<feature type="domain" description="Filamentous haemagglutinin FhaB/tRNA nuclease CdiA-like TPS" evidence="2">
    <location>
        <begin position="54"/>
        <end position="171"/>
    </location>
</feature>
<dbReference type="Proteomes" id="UP000294593">
    <property type="component" value="Unassembled WGS sequence"/>
</dbReference>
<evidence type="ECO:0000313" key="4">
    <source>
        <dbReference type="Proteomes" id="UP000294593"/>
    </source>
</evidence>
<dbReference type="InterPro" id="IPR011050">
    <property type="entry name" value="Pectin_lyase_fold/virulence"/>
</dbReference>
<evidence type="ECO:0000313" key="3">
    <source>
        <dbReference type="EMBL" id="TDP81306.1"/>
    </source>
</evidence>
<feature type="compositionally biased region" description="Low complexity" evidence="1">
    <location>
        <begin position="1265"/>
        <end position="1275"/>
    </location>
</feature>
<dbReference type="OrthoDB" id="218680at2"/>
<organism evidence="3 4">
    <name type="scientific">Aquabacterium commune</name>
    <dbReference type="NCBI Taxonomy" id="70586"/>
    <lineage>
        <taxon>Bacteria</taxon>
        <taxon>Pseudomonadati</taxon>
        <taxon>Pseudomonadota</taxon>
        <taxon>Betaproteobacteria</taxon>
        <taxon>Burkholderiales</taxon>
        <taxon>Aquabacterium</taxon>
    </lineage>
</organism>
<dbReference type="InterPro" id="IPR012334">
    <property type="entry name" value="Pectin_lyas_fold"/>
</dbReference>
<evidence type="ECO:0000256" key="1">
    <source>
        <dbReference type="SAM" id="MobiDB-lite"/>
    </source>
</evidence>
<dbReference type="SMART" id="SM00912">
    <property type="entry name" value="Haemagg_act"/>
    <property type="match status" value="1"/>
</dbReference>
<evidence type="ECO:0000259" key="2">
    <source>
        <dbReference type="SMART" id="SM00912"/>
    </source>
</evidence>
<feature type="region of interest" description="Disordered" evidence="1">
    <location>
        <begin position="3276"/>
        <end position="3302"/>
    </location>
</feature>